<dbReference type="EMBL" id="QNGE01002865">
    <property type="protein sequence ID" value="KAA3674861.1"/>
    <property type="molecule type" value="Genomic_DNA"/>
</dbReference>
<feature type="non-terminal residue" evidence="1">
    <location>
        <position position="1"/>
    </location>
</feature>
<dbReference type="AlphaFoldDB" id="A0A5J4NHN1"/>
<proteinExistence type="predicted"/>
<gene>
    <name evidence="1" type="ORF">DEA37_0002439</name>
</gene>
<reference evidence="1 2" key="1">
    <citation type="journal article" date="2019" name="Gigascience">
        <title>Whole-genome sequence of the oriental lung fluke Paragonimus westermani.</title>
        <authorList>
            <person name="Oey H."/>
            <person name="Zakrzewski M."/>
            <person name="Narain K."/>
            <person name="Devi K.R."/>
            <person name="Agatsuma T."/>
            <person name="Nawaratna S."/>
            <person name="Gobert G.N."/>
            <person name="Jones M.K."/>
            <person name="Ragan M.A."/>
            <person name="McManus D.P."/>
            <person name="Krause L."/>
        </authorList>
    </citation>
    <scope>NUCLEOTIDE SEQUENCE [LARGE SCALE GENOMIC DNA]</scope>
    <source>
        <strain evidence="1 2">IND2009</strain>
    </source>
</reference>
<comment type="caution">
    <text evidence="1">The sequence shown here is derived from an EMBL/GenBank/DDBJ whole genome shotgun (WGS) entry which is preliminary data.</text>
</comment>
<dbReference type="Proteomes" id="UP000324629">
    <property type="component" value="Unassembled WGS sequence"/>
</dbReference>
<evidence type="ECO:0000313" key="1">
    <source>
        <dbReference type="EMBL" id="KAA3674861.1"/>
    </source>
</evidence>
<name>A0A5J4NHN1_9TREM</name>
<organism evidence="1 2">
    <name type="scientific">Paragonimus westermani</name>
    <dbReference type="NCBI Taxonomy" id="34504"/>
    <lineage>
        <taxon>Eukaryota</taxon>
        <taxon>Metazoa</taxon>
        <taxon>Spiralia</taxon>
        <taxon>Lophotrochozoa</taxon>
        <taxon>Platyhelminthes</taxon>
        <taxon>Trematoda</taxon>
        <taxon>Digenea</taxon>
        <taxon>Plagiorchiida</taxon>
        <taxon>Troglotremata</taxon>
        <taxon>Troglotrematidae</taxon>
        <taxon>Paragonimus</taxon>
    </lineage>
</organism>
<protein>
    <recommendedName>
        <fullName evidence="3">SH3 domain-containing protein</fullName>
    </recommendedName>
</protein>
<evidence type="ECO:0008006" key="3">
    <source>
        <dbReference type="Google" id="ProtNLM"/>
    </source>
</evidence>
<keyword evidence="2" id="KW-1185">Reference proteome</keyword>
<accession>A0A5J4NHN1</accession>
<evidence type="ECO:0000313" key="2">
    <source>
        <dbReference type="Proteomes" id="UP000324629"/>
    </source>
</evidence>
<sequence length="541" mass="63436">IQRVKMCAQKSSSELAQNAHMNTESTPVSYRVTLKMPELMARNYQMQGEPLEQYVYSLKENVKIKNYGCTQNLVKAAIHDQFAVEQSLETLYYNLDEKRLNVKNIKRVLELQTRVLSEKFWRKNISRPLHETWENLEQCSMLLAYHLKAVADYHKFFYDGRLMELDFNRRLGKLIRIGQKTRYIAFNGTLEEVEQLTDCLKTQLGEMEQLTMKAKRFMSRARHIRPIYLRVMPIIKPMNGVLLCDYRTRDVHLKAGDCVTVVSRPEDRQRSGLSSRRYAVPDLPEETSVSGQDRSTPFIQKAHQMQSQPSHALTERVHKTSKCMHWDVRTSQDQKICSVPSIYVDLLIPDLDAREKSIIFLRSLVYIRLYKVLLDTWIDMVNECTVNMCRYFSAVFCGMLKRQFSWHKRVDHGFARRSATYRASHAFGKNSERRVCFIHFVARNEEQAILGFYKSSVMYTDDPALFENFLTLVENLLIELPSDTNDYYDKDLAAQLSYLRDSNKGIRPEEQNVGETTADLSQYEIKQYTELLHWLEVSYFT</sequence>